<keyword evidence="7" id="KW-0547">Nucleotide-binding</keyword>
<evidence type="ECO:0000256" key="6">
    <source>
        <dbReference type="ARBA" id="ARBA00022694"/>
    </source>
</evidence>
<keyword evidence="15" id="KW-1185">Reference proteome</keyword>
<dbReference type="NCBIfam" id="TIGR00420">
    <property type="entry name" value="trmU"/>
    <property type="match status" value="1"/>
</dbReference>
<dbReference type="Gene3D" id="2.30.30.280">
    <property type="entry name" value="Adenine nucleotide alpha hydrolases-like domains"/>
    <property type="match status" value="1"/>
</dbReference>
<evidence type="ECO:0000256" key="8">
    <source>
        <dbReference type="ARBA" id="ARBA00022840"/>
    </source>
</evidence>
<dbReference type="EMBL" id="CP143784">
    <property type="protein sequence ID" value="WVN84884.1"/>
    <property type="molecule type" value="Genomic_DNA"/>
</dbReference>
<dbReference type="CDD" id="cd01998">
    <property type="entry name" value="MnmA_TRMU-like"/>
    <property type="match status" value="1"/>
</dbReference>
<organism evidence="14 15">
    <name type="scientific">Cryptococcus depauperatus CBS 7841</name>
    <dbReference type="NCBI Taxonomy" id="1295531"/>
    <lineage>
        <taxon>Eukaryota</taxon>
        <taxon>Fungi</taxon>
        <taxon>Dikarya</taxon>
        <taxon>Basidiomycota</taxon>
        <taxon>Agaricomycotina</taxon>
        <taxon>Tremellomycetes</taxon>
        <taxon>Tremellales</taxon>
        <taxon>Cryptococcaceae</taxon>
        <taxon>Cryptococcus</taxon>
    </lineage>
</organism>
<dbReference type="InterPro" id="IPR004506">
    <property type="entry name" value="MnmA-like"/>
</dbReference>
<dbReference type="PANTHER" id="PTHR11933:SF5">
    <property type="entry name" value="MITOCHONDRIAL TRNA-SPECIFIC 2-THIOURIDYLASE 1"/>
    <property type="match status" value="1"/>
</dbReference>
<evidence type="ECO:0000256" key="11">
    <source>
        <dbReference type="ARBA" id="ARBA00049564"/>
    </source>
</evidence>
<dbReference type="GO" id="GO:0000049">
    <property type="term" value="F:tRNA binding"/>
    <property type="evidence" value="ECO:0007669"/>
    <property type="project" value="UniProtKB-KW"/>
</dbReference>
<dbReference type="Proteomes" id="UP000094043">
    <property type="component" value="Chromosome 1"/>
</dbReference>
<dbReference type="GO" id="GO:0016783">
    <property type="term" value="F:sulfurtransferase activity"/>
    <property type="evidence" value="ECO:0007669"/>
    <property type="project" value="InterPro"/>
</dbReference>
<dbReference type="SUPFAM" id="SSF52402">
    <property type="entry name" value="Adenine nucleotide alpha hydrolases-like"/>
    <property type="match status" value="1"/>
</dbReference>
<evidence type="ECO:0000256" key="3">
    <source>
        <dbReference type="ARBA" id="ARBA00011953"/>
    </source>
</evidence>
<evidence type="ECO:0000256" key="4">
    <source>
        <dbReference type="ARBA" id="ARBA00022555"/>
    </source>
</evidence>
<reference evidence="14" key="2">
    <citation type="journal article" date="2022" name="Elife">
        <title>Obligate sexual reproduction of a homothallic fungus closely related to the Cryptococcus pathogenic species complex.</title>
        <authorList>
            <person name="Passer A.R."/>
            <person name="Clancey S.A."/>
            <person name="Shea T."/>
            <person name="David-Palma M."/>
            <person name="Averette A.F."/>
            <person name="Boekhout T."/>
            <person name="Porcel B.M."/>
            <person name="Nowrousian M."/>
            <person name="Cuomo C.A."/>
            <person name="Sun S."/>
            <person name="Heitman J."/>
            <person name="Coelho M.A."/>
        </authorList>
    </citation>
    <scope>NUCLEOTIDE SEQUENCE</scope>
    <source>
        <strain evidence="14">CBS 7841</strain>
    </source>
</reference>
<keyword evidence="4" id="KW-0820">tRNA-binding</keyword>
<comment type="function">
    <text evidence="1">Catalyzes the 2-thiolation of uridine at the wobble position (U34) of mitochondrial tRNA(Lys), tRNA(Glu) and tRNA(Gln). Required for the formation of 5-taurinomethyl-2-thiouridine (tm5s2U) of mitochondrial tRNA(Lys), tRNA(Glu), and tRNA(Gln) at the wobble position. ATP is required to activate the C2 atom of the wobble base.</text>
</comment>
<evidence type="ECO:0000256" key="1">
    <source>
        <dbReference type="ARBA" id="ARBA00003986"/>
    </source>
</evidence>
<dbReference type="GO" id="GO:0002143">
    <property type="term" value="P:tRNA wobble position uridine thiolation"/>
    <property type="evidence" value="ECO:0007669"/>
    <property type="project" value="TreeGrafter"/>
</dbReference>
<evidence type="ECO:0000259" key="12">
    <source>
        <dbReference type="Pfam" id="PF20258"/>
    </source>
</evidence>
<name>A0AAJ8JMB1_9TREE</name>
<protein>
    <recommendedName>
        <fullName evidence="3">tRNA-5-taurinomethyluridine 2-sulfurtransferase</fullName>
        <ecNumber evidence="3">2.8.1.14</ecNumber>
    </recommendedName>
</protein>
<accession>A0AAJ8JMB1</accession>
<dbReference type="InterPro" id="IPR023382">
    <property type="entry name" value="MnmA-like_central_sf"/>
</dbReference>
<keyword evidence="5" id="KW-0808">Transferase</keyword>
<dbReference type="Pfam" id="PF03054">
    <property type="entry name" value="tRNA_Me_trans"/>
    <property type="match status" value="1"/>
</dbReference>
<evidence type="ECO:0000313" key="14">
    <source>
        <dbReference type="EMBL" id="WVN84884.1"/>
    </source>
</evidence>
<sequence length="407" mass="45670">MEELGLKEGDFVTVGMSGGVDSATALCILKQFPIHLDVVFMRNWDPLLSESDLSEEDSGSQLARFHSSTSRKPNLSPCEWERDWNDVMKIAAHVGIPKSDVKLVDLSKEYWSRVFEPAIGVWGSGATPNPDISCNREIKFGALLDKLPKENRHFLATGHYGRILHSPGLSPRLLRAVDSSKDQTYYLSQISDYQLSRSILPLGGLLKTEVRQLAEYWNLPNAKKAESMGVCFIGERDNFGDFISQYTSLPETGYLVTLTGDRLGEHKGLWHYTIGQRARIANQHKPMFVAKKGVGQTGQDILVVPGSNHLYLCCQEIIVGNFFWIHGNFPHDLLDEQDEKVQVQVRHRMEPVHAQIRKGHNDKSVNIYFKEPLVSVSPGQFAAIWYDGWCLGSGAIQDTICPKEVSD</sequence>
<dbReference type="Pfam" id="PF20259">
    <property type="entry name" value="tRNA_Me_trans_M"/>
    <property type="match status" value="1"/>
</dbReference>
<dbReference type="GeneID" id="91084236"/>
<dbReference type="PANTHER" id="PTHR11933">
    <property type="entry name" value="TRNA 5-METHYLAMINOMETHYL-2-THIOURIDYLATE -METHYLTRANSFERASE"/>
    <property type="match status" value="1"/>
</dbReference>
<dbReference type="RefSeq" id="XP_066065585.1">
    <property type="nucleotide sequence ID" value="XM_066209488.1"/>
</dbReference>
<dbReference type="EC" id="2.8.1.14" evidence="3"/>
<evidence type="ECO:0000256" key="9">
    <source>
        <dbReference type="ARBA" id="ARBA00022884"/>
    </source>
</evidence>
<evidence type="ECO:0000259" key="13">
    <source>
        <dbReference type="Pfam" id="PF20259"/>
    </source>
</evidence>
<dbReference type="AlphaFoldDB" id="A0AAJ8JMB1"/>
<evidence type="ECO:0000256" key="2">
    <source>
        <dbReference type="ARBA" id="ARBA00006191"/>
    </source>
</evidence>
<dbReference type="NCBIfam" id="NF001138">
    <property type="entry name" value="PRK00143.1"/>
    <property type="match status" value="1"/>
</dbReference>
<comment type="catalytic activity">
    <reaction evidence="11">
        <text>5-taurinomethyluridine(34) in tRNA + S-sulfanyl-L-cysteinyl-[protein] + AH2 + ATP = 5-taurinomethyl-2-thiouridine(34) in tRNA + L-cysteinyl-[protein] + A + AMP + diphosphate + H(+)</text>
        <dbReference type="Rhea" id="RHEA:47040"/>
        <dbReference type="Rhea" id="RHEA-COMP:10131"/>
        <dbReference type="Rhea" id="RHEA-COMP:11726"/>
        <dbReference type="Rhea" id="RHEA-COMP:11732"/>
        <dbReference type="Rhea" id="RHEA-COMP:11733"/>
        <dbReference type="ChEBI" id="CHEBI:13193"/>
        <dbReference type="ChEBI" id="CHEBI:15378"/>
        <dbReference type="ChEBI" id="CHEBI:17499"/>
        <dbReference type="ChEBI" id="CHEBI:29950"/>
        <dbReference type="ChEBI" id="CHEBI:30616"/>
        <dbReference type="ChEBI" id="CHEBI:33019"/>
        <dbReference type="ChEBI" id="CHEBI:61963"/>
        <dbReference type="ChEBI" id="CHEBI:87171"/>
        <dbReference type="ChEBI" id="CHEBI:87172"/>
        <dbReference type="ChEBI" id="CHEBI:456215"/>
        <dbReference type="EC" id="2.8.1.14"/>
    </reaction>
</comment>
<dbReference type="InterPro" id="IPR046884">
    <property type="entry name" value="MnmA-like_central"/>
</dbReference>
<evidence type="ECO:0000256" key="5">
    <source>
        <dbReference type="ARBA" id="ARBA00022679"/>
    </source>
</evidence>
<dbReference type="InterPro" id="IPR014729">
    <property type="entry name" value="Rossmann-like_a/b/a_fold"/>
</dbReference>
<dbReference type="Gene3D" id="2.40.30.10">
    <property type="entry name" value="Translation factors"/>
    <property type="match status" value="1"/>
</dbReference>
<dbReference type="GO" id="GO:0005524">
    <property type="term" value="F:ATP binding"/>
    <property type="evidence" value="ECO:0007669"/>
    <property type="project" value="UniProtKB-KW"/>
</dbReference>
<keyword evidence="10" id="KW-1015">Disulfide bond</keyword>
<proteinExistence type="inferred from homology"/>
<keyword evidence="6" id="KW-0819">tRNA processing</keyword>
<dbReference type="GO" id="GO:0005739">
    <property type="term" value="C:mitochondrion"/>
    <property type="evidence" value="ECO:0007669"/>
    <property type="project" value="TreeGrafter"/>
</dbReference>
<dbReference type="Pfam" id="PF20258">
    <property type="entry name" value="tRNA_Me_trans_C"/>
    <property type="match status" value="1"/>
</dbReference>
<evidence type="ECO:0000256" key="10">
    <source>
        <dbReference type="ARBA" id="ARBA00023157"/>
    </source>
</evidence>
<keyword evidence="9" id="KW-0694">RNA-binding</keyword>
<comment type="similarity">
    <text evidence="2">Belongs to the MnmA/TRMU family.</text>
</comment>
<evidence type="ECO:0000313" key="15">
    <source>
        <dbReference type="Proteomes" id="UP000094043"/>
    </source>
</evidence>
<dbReference type="KEGG" id="cdep:91084236"/>
<gene>
    <name evidence="14" type="ORF">L203_100020</name>
</gene>
<evidence type="ECO:0000256" key="7">
    <source>
        <dbReference type="ARBA" id="ARBA00022741"/>
    </source>
</evidence>
<dbReference type="Gene3D" id="3.40.50.620">
    <property type="entry name" value="HUPs"/>
    <property type="match status" value="1"/>
</dbReference>
<reference evidence="14" key="1">
    <citation type="submission" date="2016-06" db="EMBL/GenBank/DDBJ databases">
        <authorList>
            <person name="Cuomo C."/>
            <person name="Litvintseva A."/>
            <person name="Heitman J."/>
            <person name="Chen Y."/>
            <person name="Sun S."/>
            <person name="Springer D."/>
            <person name="Dromer F."/>
            <person name="Young S."/>
            <person name="Zeng Q."/>
            <person name="Chapman S."/>
            <person name="Gujja S."/>
            <person name="Saif S."/>
            <person name="Birren B."/>
        </authorList>
    </citation>
    <scope>NUCLEOTIDE SEQUENCE</scope>
    <source>
        <strain evidence="14">CBS 7841</strain>
    </source>
</reference>
<dbReference type="InterPro" id="IPR046885">
    <property type="entry name" value="MnmA-like_C"/>
</dbReference>
<keyword evidence="8" id="KW-0067">ATP-binding</keyword>
<reference evidence="14" key="3">
    <citation type="submission" date="2024-01" db="EMBL/GenBank/DDBJ databases">
        <authorList>
            <person name="Coelho M.A."/>
            <person name="David-Palma M."/>
            <person name="Shea T."/>
            <person name="Sun S."/>
            <person name="Cuomo C.A."/>
            <person name="Heitman J."/>
        </authorList>
    </citation>
    <scope>NUCLEOTIDE SEQUENCE</scope>
    <source>
        <strain evidence="14">CBS 7841</strain>
    </source>
</reference>
<feature type="domain" description="tRNA-specific 2-thiouridylase MnmA-like central" evidence="13">
    <location>
        <begin position="241"/>
        <end position="293"/>
    </location>
</feature>
<feature type="domain" description="tRNA-specific 2-thiouridylase MnmA-like C-terminal" evidence="12">
    <location>
        <begin position="315"/>
        <end position="396"/>
    </location>
</feature>